<organism evidence="1">
    <name type="scientific">Carcinus maenas virus 1</name>
    <dbReference type="NCBI Taxonomy" id="2704945"/>
    <lineage>
        <taxon>Viruses</taxon>
    </lineage>
</organism>
<protein>
    <submittedName>
        <fullName evidence="1">Uncharacterized protein</fullName>
    </submittedName>
</protein>
<proteinExistence type="predicted"/>
<name>A0A6G9HDY1_9VIRU</name>
<evidence type="ECO:0000313" key="1">
    <source>
        <dbReference type="EMBL" id="QIQ08536.1"/>
    </source>
</evidence>
<sequence length="147" mass="17829">MDADIFRHVDIRDLKKTQEYKDVEAIKFTEKKNFTEEEVKHVMYTAIMMKIAMVILDKIGLLHNPIMEQAKPYIKPDANKHEFFLEIIKAIEAMQRKSNSIPLARRKYMLDEITKLIAYQNMKHKKKNKDVLRDLVRERNRRNWRRR</sequence>
<gene>
    <name evidence="1" type="primary">ORF28</name>
</gene>
<dbReference type="EMBL" id="MN604015">
    <property type="protein sequence ID" value="QIQ08536.1"/>
    <property type="molecule type" value="Genomic_DNA"/>
</dbReference>
<accession>A0A6G9HDY1</accession>
<reference evidence="1" key="1">
    <citation type="journal article" date="2020" name="MBio">
        <title>A New Family of DNA Viruses Causing Disease in Crustaceans from Diverse Aquatic Biomes.</title>
        <authorList>
            <person name="Subramaniam K."/>
            <person name="Behringer D.C."/>
            <person name="Bojko J."/>
            <person name="Yutin N."/>
            <person name="Clark A.S."/>
            <person name="Bateman K.S."/>
            <person name="van Aerle R."/>
            <person name="Bass D."/>
            <person name="Kerr R.C."/>
            <person name="Koonin E.V."/>
            <person name="Stentiford G.D."/>
            <person name="Waltzek T.B."/>
        </authorList>
    </citation>
    <scope>NUCLEOTIDE SEQUENCE</scope>
</reference>